<evidence type="ECO:0000313" key="2">
    <source>
        <dbReference type="Proteomes" id="UP000232323"/>
    </source>
</evidence>
<keyword evidence="2" id="KW-1185">Reference proteome</keyword>
<reference evidence="1 2" key="1">
    <citation type="submission" date="2017-08" db="EMBL/GenBank/DDBJ databases">
        <title>Acidophilic green algal genome provides insights into adaptation to an acidic environment.</title>
        <authorList>
            <person name="Hirooka S."/>
            <person name="Hirose Y."/>
            <person name="Kanesaki Y."/>
            <person name="Higuchi S."/>
            <person name="Fujiwara T."/>
            <person name="Onuma R."/>
            <person name="Era A."/>
            <person name="Ohbayashi R."/>
            <person name="Uzuka A."/>
            <person name="Nozaki H."/>
            <person name="Yoshikawa H."/>
            <person name="Miyagishima S.Y."/>
        </authorList>
    </citation>
    <scope>NUCLEOTIDE SEQUENCE [LARGE SCALE GENOMIC DNA]</scope>
    <source>
        <strain evidence="1 2">NIES-2499</strain>
    </source>
</reference>
<dbReference type="OrthoDB" id="504357at2759"/>
<organism evidence="1 2">
    <name type="scientific">Chlamydomonas eustigma</name>
    <dbReference type="NCBI Taxonomy" id="1157962"/>
    <lineage>
        <taxon>Eukaryota</taxon>
        <taxon>Viridiplantae</taxon>
        <taxon>Chlorophyta</taxon>
        <taxon>core chlorophytes</taxon>
        <taxon>Chlorophyceae</taxon>
        <taxon>CS clade</taxon>
        <taxon>Chlamydomonadales</taxon>
        <taxon>Chlamydomonadaceae</taxon>
        <taxon>Chlamydomonas</taxon>
    </lineage>
</organism>
<sequence length="275" mass="29820">MAVESMQTKEDSALSNGYKRLGFVSTSSSTVYNGAENLYKKAKSLAPPVIETKILCPVEGLAAPVVTKVSEMSDKLLHYADDQVDYVVHTAVIQAEKSKSAVMDIHVAGVKNFHVATETYLNYVSKAGEFVAGKFQPATKGVQAAKEQLFAAVEKARKSADPDVAVQMGADAWTTFSSYPPIAKLLAKAEPATQLGLKTFYALHDAVVVTPIYKRALESAVATYSYAATTSAFKMGARYLYPFVEPYADNAYNTLSESKVVNRLIEYWKPSAVTA</sequence>
<accession>A0A250XP59</accession>
<proteinExistence type="predicted"/>
<dbReference type="STRING" id="1157962.A0A250XP59"/>
<dbReference type="AlphaFoldDB" id="A0A250XP59"/>
<protein>
    <submittedName>
        <fullName evidence="1">Uncharacterized protein</fullName>
    </submittedName>
</protein>
<gene>
    <name evidence="1" type="ORF">CEUSTIGMA_g12151.t1</name>
</gene>
<name>A0A250XP59_9CHLO</name>
<comment type="caution">
    <text evidence="1">The sequence shown here is derived from an EMBL/GenBank/DDBJ whole genome shotgun (WGS) entry which is preliminary data.</text>
</comment>
<dbReference type="Proteomes" id="UP000232323">
    <property type="component" value="Unassembled WGS sequence"/>
</dbReference>
<evidence type="ECO:0000313" key="1">
    <source>
        <dbReference type="EMBL" id="GAX84729.1"/>
    </source>
</evidence>
<dbReference type="EMBL" id="BEGY01000134">
    <property type="protein sequence ID" value="GAX84729.1"/>
    <property type="molecule type" value="Genomic_DNA"/>
</dbReference>